<dbReference type="AlphaFoldDB" id="A0AB39MHS7"/>
<dbReference type="EMBL" id="CP163431">
    <property type="protein sequence ID" value="XDQ05579.1"/>
    <property type="molecule type" value="Genomic_DNA"/>
</dbReference>
<reference evidence="2" key="1">
    <citation type="submission" date="2024-07" db="EMBL/GenBank/DDBJ databases">
        <authorList>
            <person name="Yu S.T."/>
        </authorList>
    </citation>
    <scope>NUCLEOTIDE SEQUENCE</scope>
    <source>
        <strain evidence="2">R08</strain>
    </source>
</reference>
<feature type="transmembrane region" description="Helical" evidence="1">
    <location>
        <begin position="68"/>
        <end position="89"/>
    </location>
</feature>
<proteinExistence type="predicted"/>
<feature type="transmembrane region" description="Helical" evidence="1">
    <location>
        <begin position="42"/>
        <end position="61"/>
    </location>
</feature>
<evidence type="ECO:0000313" key="2">
    <source>
        <dbReference type="EMBL" id="XDQ05579.1"/>
    </source>
</evidence>
<gene>
    <name evidence="2" type="ORF">AB5J58_37880</name>
</gene>
<keyword evidence="1" id="KW-1133">Transmembrane helix</keyword>
<accession>A0AB39MHS7</accession>
<keyword evidence="1" id="KW-0812">Transmembrane</keyword>
<organism evidence="2">
    <name type="scientific">Streptomyces sp. R08</name>
    <dbReference type="NCBI Taxonomy" id="3238624"/>
    <lineage>
        <taxon>Bacteria</taxon>
        <taxon>Bacillati</taxon>
        <taxon>Actinomycetota</taxon>
        <taxon>Actinomycetes</taxon>
        <taxon>Kitasatosporales</taxon>
        <taxon>Streptomycetaceae</taxon>
        <taxon>Streptomyces</taxon>
    </lineage>
</organism>
<protein>
    <recommendedName>
        <fullName evidence="3">Integral membrane protein</fullName>
    </recommendedName>
</protein>
<dbReference type="RefSeq" id="WP_266773896.1">
    <property type="nucleotide sequence ID" value="NZ_CP163431.1"/>
</dbReference>
<keyword evidence="1" id="KW-0472">Membrane</keyword>
<evidence type="ECO:0008006" key="3">
    <source>
        <dbReference type="Google" id="ProtNLM"/>
    </source>
</evidence>
<name>A0AB39MHS7_9ACTN</name>
<evidence type="ECO:0000256" key="1">
    <source>
        <dbReference type="SAM" id="Phobius"/>
    </source>
</evidence>
<sequence length="108" mass="11347">MIGTIALGLAAGFCAGNGLPYYVMGSTGDAVGPGPFRPSATANVLSGWVLIVAAAVCWHYTDTQAHRLPTYAAAAAGVLLVGLIHARLWRTDPWGRTRERTLPEGRQA</sequence>